<dbReference type="GO" id="GO:0003677">
    <property type="term" value="F:DNA binding"/>
    <property type="evidence" value="ECO:0007669"/>
    <property type="project" value="UniProtKB-KW"/>
</dbReference>
<dbReference type="InterPro" id="IPR036864">
    <property type="entry name" value="Zn2-C6_fun-type_DNA-bd_sf"/>
</dbReference>
<dbReference type="SUPFAM" id="SSF57701">
    <property type="entry name" value="Zn2/Cys6 DNA-binding domain"/>
    <property type="match status" value="1"/>
</dbReference>
<evidence type="ECO:0000256" key="6">
    <source>
        <dbReference type="ARBA" id="ARBA00023163"/>
    </source>
</evidence>
<evidence type="ECO:0000256" key="2">
    <source>
        <dbReference type="ARBA" id="ARBA00022723"/>
    </source>
</evidence>
<evidence type="ECO:0000259" key="9">
    <source>
        <dbReference type="PROSITE" id="PS50048"/>
    </source>
</evidence>
<dbReference type="PANTHER" id="PTHR31313">
    <property type="entry name" value="TY1 ENHANCER ACTIVATOR"/>
    <property type="match status" value="1"/>
</dbReference>
<keyword evidence="2" id="KW-0479">Metal-binding</keyword>
<evidence type="ECO:0000256" key="5">
    <source>
        <dbReference type="ARBA" id="ARBA00023125"/>
    </source>
</evidence>
<evidence type="ECO:0000313" key="11">
    <source>
        <dbReference type="EMBL" id="WWC72571.1"/>
    </source>
</evidence>
<dbReference type="InterPro" id="IPR001138">
    <property type="entry name" value="Zn2Cys6_DnaBD"/>
</dbReference>
<reference evidence="10" key="3">
    <citation type="submission" date="2016-07" db="EMBL/GenBank/DDBJ databases">
        <title>Evolution of pathogenesis and genome organization in the Tremellales.</title>
        <authorList>
            <person name="Cuomo C."/>
            <person name="Litvintseva A."/>
            <person name="Heitman J."/>
            <person name="Chen Y."/>
            <person name="Sun S."/>
            <person name="Springer D."/>
            <person name="Dromer F."/>
            <person name="Young S."/>
            <person name="Zeng Q."/>
            <person name="Chapman S."/>
            <person name="Gujja S."/>
            <person name="Saif S."/>
            <person name="Birren B."/>
        </authorList>
    </citation>
    <scope>NUCLEOTIDE SEQUENCE</scope>
    <source>
        <strain evidence="10">CBS 10737</strain>
    </source>
</reference>
<dbReference type="STRING" id="1296096.A0A1B9HS94"/>
<evidence type="ECO:0000256" key="4">
    <source>
        <dbReference type="ARBA" id="ARBA00023015"/>
    </source>
</evidence>
<keyword evidence="6" id="KW-0804">Transcription</keyword>
<feature type="domain" description="Zn(2)-C6 fungal-type" evidence="9">
    <location>
        <begin position="297"/>
        <end position="330"/>
    </location>
</feature>
<dbReference type="PANTHER" id="PTHR31313:SF81">
    <property type="entry name" value="TY1 ENHANCER ACTIVATOR"/>
    <property type="match status" value="1"/>
</dbReference>
<dbReference type="InterPro" id="IPR051615">
    <property type="entry name" value="Transcr_Regulatory_Elem"/>
</dbReference>
<dbReference type="CDD" id="cd00067">
    <property type="entry name" value="GAL4"/>
    <property type="match status" value="1"/>
</dbReference>
<dbReference type="Gene3D" id="4.10.240.10">
    <property type="entry name" value="Zn(2)-C6 fungal-type DNA-binding domain"/>
    <property type="match status" value="1"/>
</dbReference>
<dbReference type="SMART" id="SM00066">
    <property type="entry name" value="GAL4"/>
    <property type="match status" value="1"/>
</dbReference>
<keyword evidence="5" id="KW-0238">DNA-binding</keyword>
<feature type="region of interest" description="Disordered" evidence="8">
    <location>
        <begin position="1"/>
        <end position="106"/>
    </location>
</feature>
<dbReference type="AlphaFoldDB" id="A0A1B9HS94"/>
<reference evidence="10" key="1">
    <citation type="submission" date="2013-07" db="EMBL/GenBank/DDBJ databases">
        <title>The Genome Sequence of Cryptococcus pinus CBS10737.</title>
        <authorList>
            <consortium name="The Broad Institute Genome Sequencing Platform"/>
            <person name="Cuomo C."/>
            <person name="Litvintseva A."/>
            <person name="Chen Y."/>
            <person name="Heitman J."/>
            <person name="Sun S."/>
            <person name="Springer D."/>
            <person name="Dromer F."/>
            <person name="Young S.K."/>
            <person name="Zeng Q."/>
            <person name="Gargeya S."/>
            <person name="Fitzgerald M."/>
            <person name="Abouelleil A."/>
            <person name="Alvarado L."/>
            <person name="Berlin A.M."/>
            <person name="Chapman S.B."/>
            <person name="Dewar J."/>
            <person name="Goldberg J."/>
            <person name="Griggs A."/>
            <person name="Gujja S."/>
            <person name="Hansen M."/>
            <person name="Howarth C."/>
            <person name="Imamovic A."/>
            <person name="Larimer J."/>
            <person name="McCowan C."/>
            <person name="Murphy C."/>
            <person name="Pearson M."/>
            <person name="Priest M."/>
            <person name="Roberts A."/>
            <person name="Saif S."/>
            <person name="Shea T."/>
            <person name="Sykes S."/>
            <person name="Wortman J."/>
            <person name="Nusbaum C."/>
            <person name="Birren B."/>
        </authorList>
    </citation>
    <scope>NUCLEOTIDE SEQUENCE [LARGE SCALE GENOMIC DNA]</scope>
    <source>
        <strain evidence="10">CBS 10737</strain>
    </source>
</reference>
<dbReference type="GO" id="GO:0005634">
    <property type="term" value="C:nucleus"/>
    <property type="evidence" value="ECO:0007669"/>
    <property type="project" value="UniProtKB-SubCell"/>
</dbReference>
<feature type="compositionally biased region" description="Polar residues" evidence="8">
    <location>
        <begin position="30"/>
        <end position="40"/>
    </location>
</feature>
<feature type="compositionally biased region" description="Low complexity" evidence="8">
    <location>
        <begin position="71"/>
        <end position="88"/>
    </location>
</feature>
<feature type="compositionally biased region" description="Low complexity" evidence="8">
    <location>
        <begin position="355"/>
        <end position="378"/>
    </location>
</feature>
<evidence type="ECO:0000313" key="10">
    <source>
        <dbReference type="EMBL" id="OCF46136.1"/>
    </source>
</evidence>
<dbReference type="RefSeq" id="XP_019007355.1">
    <property type="nucleotide sequence ID" value="XM_019159605.1"/>
</dbReference>
<dbReference type="EMBL" id="CP144527">
    <property type="protein sequence ID" value="WWC72571.1"/>
    <property type="molecule type" value="Genomic_DNA"/>
</dbReference>
<feature type="compositionally biased region" description="Polar residues" evidence="8">
    <location>
        <begin position="398"/>
        <end position="416"/>
    </location>
</feature>
<name>A0A1B9HS94_9TREE</name>
<evidence type="ECO:0000256" key="1">
    <source>
        <dbReference type="ARBA" id="ARBA00004123"/>
    </source>
</evidence>
<sequence>MQVTSLSPRLRHLLITEDRRTNGYPMPSRSDPQSQISDSPGSDVGLDLRFIDDDNARRHPSLTIPTLITTNENESNSSSRHSASPRNPTGSVQLEISPHDQKRPLPIDVSASKQYPLPRPTSNIFSLLNGPSAGSPTSSASSVGSLSLRPEDVSEKRTSREKVQEKSINRKASSPYFRPTLSPTSAPILSPNKEYFMAPHTAPIINHRQSMYFDSRSPPPLQPTDNQDFHLHPSGGALSVIDSRPGLLRRHSSHPHEYPSHQQQQQRPTTAYATGPIYEVEYANMGARAPISRTTKACNACRNRKVRCDAGGGDMGPCSRCVESGTQCVYTGIQKKRGPCPGTARPSISKPRRPSTQSQISSHRSSVASVQSAQSFVVTPTDEQAPWSRSSYGFPPATSASVSNPSGLPTDSTEWSSIAPGKIRSSVNSQRGFMSNGPINGASVVSWSSNFEQTSSSHPSYVQERDRSNSIFDRNYALAPRNSVHQLDEVETYSPDDRMLPPRRLPPLNVAINDGTYYEC</sequence>
<feature type="region of interest" description="Disordered" evidence="8">
    <location>
        <begin position="122"/>
        <end position="179"/>
    </location>
</feature>
<reference evidence="11" key="4">
    <citation type="submission" date="2024-02" db="EMBL/GenBank/DDBJ databases">
        <title>Comparative genomics of Cryptococcus and Kwoniella reveals pathogenesis evolution and contrasting modes of karyotype evolution via chromosome fusion or intercentromeric recombination.</title>
        <authorList>
            <person name="Coelho M.A."/>
            <person name="David-Palma M."/>
            <person name="Shea T."/>
            <person name="Bowers K."/>
            <person name="McGinley-Smith S."/>
            <person name="Mohammad A.W."/>
            <person name="Gnirke A."/>
            <person name="Yurkov A.M."/>
            <person name="Nowrousian M."/>
            <person name="Sun S."/>
            <person name="Cuomo C.A."/>
            <person name="Heitman J."/>
        </authorList>
    </citation>
    <scope>NUCLEOTIDE SEQUENCE</scope>
    <source>
        <strain evidence="11">CBS 10737</strain>
    </source>
</reference>
<dbReference type="EMBL" id="KV700120">
    <property type="protein sequence ID" value="OCF46136.1"/>
    <property type="molecule type" value="Genomic_DNA"/>
</dbReference>
<feature type="compositionally biased region" description="Low complexity" evidence="8">
    <location>
        <begin position="131"/>
        <end position="148"/>
    </location>
</feature>
<dbReference type="PROSITE" id="PS50048">
    <property type="entry name" value="ZN2_CY6_FUNGAL_2"/>
    <property type="match status" value="1"/>
</dbReference>
<feature type="compositionally biased region" description="Polar residues" evidence="8">
    <location>
        <begin position="260"/>
        <end position="269"/>
    </location>
</feature>
<dbReference type="KEGG" id="kpin:30176290"/>
<proteinExistence type="predicted"/>
<dbReference type="Pfam" id="PF00172">
    <property type="entry name" value="Zn_clus"/>
    <property type="match status" value="1"/>
</dbReference>
<dbReference type="PROSITE" id="PS00463">
    <property type="entry name" value="ZN2_CY6_FUNGAL_1"/>
    <property type="match status" value="1"/>
</dbReference>
<dbReference type="GO" id="GO:0000981">
    <property type="term" value="F:DNA-binding transcription factor activity, RNA polymerase II-specific"/>
    <property type="evidence" value="ECO:0007669"/>
    <property type="project" value="InterPro"/>
</dbReference>
<reference evidence="11" key="2">
    <citation type="submission" date="2013-07" db="EMBL/GenBank/DDBJ databases">
        <authorList>
            <consortium name="The Broad Institute Genome Sequencing Platform"/>
            <person name="Cuomo C."/>
            <person name="Litvintseva A."/>
            <person name="Chen Y."/>
            <person name="Heitman J."/>
            <person name="Sun S."/>
            <person name="Springer D."/>
            <person name="Dromer F."/>
            <person name="Young S.K."/>
            <person name="Zeng Q."/>
            <person name="Gargeya S."/>
            <person name="Fitzgerald M."/>
            <person name="Abouelleil A."/>
            <person name="Alvarado L."/>
            <person name="Berlin A.M."/>
            <person name="Chapman S.B."/>
            <person name="Dewar J."/>
            <person name="Goldberg J."/>
            <person name="Griggs A."/>
            <person name="Gujja S."/>
            <person name="Hansen M."/>
            <person name="Howarth C."/>
            <person name="Imamovic A."/>
            <person name="Larimer J."/>
            <person name="McCowan C."/>
            <person name="Murphy C."/>
            <person name="Pearson M."/>
            <person name="Priest M."/>
            <person name="Roberts A."/>
            <person name="Saif S."/>
            <person name="Shea T."/>
            <person name="Sykes S."/>
            <person name="Wortman J."/>
            <person name="Nusbaum C."/>
            <person name="Birren B."/>
        </authorList>
    </citation>
    <scope>NUCLEOTIDE SEQUENCE</scope>
    <source>
        <strain evidence="11">CBS 10737</strain>
    </source>
</reference>
<feature type="region of interest" description="Disordered" evidence="8">
    <location>
        <begin position="214"/>
        <end position="269"/>
    </location>
</feature>
<comment type="subcellular location">
    <subcellularLocation>
        <location evidence="1">Nucleus</location>
    </subcellularLocation>
</comment>
<dbReference type="OrthoDB" id="39175at2759"/>
<keyword evidence="7" id="KW-0539">Nucleus</keyword>
<evidence type="ECO:0000256" key="8">
    <source>
        <dbReference type="SAM" id="MobiDB-lite"/>
    </source>
</evidence>
<feature type="compositionally biased region" description="Basic and acidic residues" evidence="8">
    <location>
        <begin position="149"/>
        <end position="168"/>
    </location>
</feature>
<evidence type="ECO:0000313" key="12">
    <source>
        <dbReference type="Proteomes" id="UP000094020"/>
    </source>
</evidence>
<keyword evidence="12" id="KW-1185">Reference proteome</keyword>
<dbReference type="Proteomes" id="UP000094020">
    <property type="component" value="Chromosome 9"/>
</dbReference>
<evidence type="ECO:0000256" key="3">
    <source>
        <dbReference type="ARBA" id="ARBA00022833"/>
    </source>
</evidence>
<dbReference type="GO" id="GO:0008270">
    <property type="term" value="F:zinc ion binding"/>
    <property type="evidence" value="ECO:0007669"/>
    <property type="project" value="InterPro"/>
</dbReference>
<keyword evidence="4" id="KW-0805">Transcription regulation</keyword>
<keyword evidence="3" id="KW-0862">Zinc</keyword>
<gene>
    <name evidence="10" type="ORF">I206_07921</name>
    <name evidence="11" type="ORF">I206_106533</name>
</gene>
<protein>
    <recommendedName>
        <fullName evidence="9">Zn(2)-C6 fungal-type domain-containing protein</fullName>
    </recommendedName>
</protein>
<accession>A0A1B9HS94</accession>
<evidence type="ECO:0000256" key="7">
    <source>
        <dbReference type="ARBA" id="ARBA00023242"/>
    </source>
</evidence>
<feature type="region of interest" description="Disordered" evidence="8">
    <location>
        <begin position="334"/>
        <end position="419"/>
    </location>
</feature>
<organism evidence="10">
    <name type="scientific">Kwoniella pini CBS 10737</name>
    <dbReference type="NCBI Taxonomy" id="1296096"/>
    <lineage>
        <taxon>Eukaryota</taxon>
        <taxon>Fungi</taxon>
        <taxon>Dikarya</taxon>
        <taxon>Basidiomycota</taxon>
        <taxon>Agaricomycotina</taxon>
        <taxon>Tremellomycetes</taxon>
        <taxon>Tremellales</taxon>
        <taxon>Cryptococcaceae</taxon>
        <taxon>Kwoniella</taxon>
    </lineage>
</organism>
<dbReference type="GeneID" id="30176290"/>